<dbReference type="PROSITE" id="PS00211">
    <property type="entry name" value="ABC_TRANSPORTER_1"/>
    <property type="match status" value="1"/>
</dbReference>
<dbReference type="SUPFAM" id="SSF52540">
    <property type="entry name" value="P-loop containing nucleoside triphosphate hydrolases"/>
    <property type="match status" value="1"/>
</dbReference>
<evidence type="ECO:0000256" key="1">
    <source>
        <dbReference type="ARBA" id="ARBA00022741"/>
    </source>
</evidence>
<organism evidence="4">
    <name type="scientific">uncultured organism</name>
    <dbReference type="NCBI Taxonomy" id="155900"/>
    <lineage>
        <taxon>unclassified sequences</taxon>
        <taxon>environmental samples</taxon>
    </lineage>
</organism>
<reference evidence="4" key="1">
    <citation type="submission" date="2020-09" db="EMBL/GenBank/DDBJ databases">
        <title>A new high-throughput screening method to detect antimicrobial volatiles from metagenomic clone libraries.</title>
        <authorList>
            <person name="Stocker F."/>
            <person name="Obermeier M."/>
            <person name="Resch K."/>
            <person name="Berg G."/>
            <person name="Mueller Bogota C.A."/>
        </authorList>
    </citation>
    <scope>NUCLEOTIDE SEQUENCE</scope>
</reference>
<keyword evidence="1" id="KW-0547">Nucleotide-binding</keyword>
<accession>A0A7L9QBX4</accession>
<dbReference type="InterPro" id="IPR003593">
    <property type="entry name" value="AAA+_ATPase"/>
</dbReference>
<evidence type="ECO:0000313" key="4">
    <source>
        <dbReference type="EMBL" id="QOL00422.1"/>
    </source>
</evidence>
<name>A0A7L9QBX4_9ZZZZ</name>
<dbReference type="Gene3D" id="3.40.50.300">
    <property type="entry name" value="P-loop containing nucleotide triphosphate hydrolases"/>
    <property type="match status" value="1"/>
</dbReference>
<dbReference type="SMART" id="SM00382">
    <property type="entry name" value="AAA"/>
    <property type="match status" value="1"/>
</dbReference>
<evidence type="ECO:0000256" key="2">
    <source>
        <dbReference type="ARBA" id="ARBA00022840"/>
    </source>
</evidence>
<dbReference type="Pfam" id="PF00005">
    <property type="entry name" value="ABC_tran"/>
    <property type="match status" value="1"/>
</dbReference>
<gene>
    <name evidence="4" type="primary">cysA</name>
</gene>
<dbReference type="InterPro" id="IPR050334">
    <property type="entry name" value="Molybdenum_import_ModC"/>
</dbReference>
<dbReference type="InterPro" id="IPR017871">
    <property type="entry name" value="ABC_transporter-like_CS"/>
</dbReference>
<dbReference type="GO" id="GO:0005524">
    <property type="term" value="F:ATP binding"/>
    <property type="evidence" value="ECO:0007669"/>
    <property type="project" value="UniProtKB-KW"/>
</dbReference>
<dbReference type="AlphaFoldDB" id="A0A7L9QBX4"/>
<sequence length="220" mass="24422">MTFLSVQLRLRQGAFALDVVFEGKARKVALFGPSGSGKTTILKLIAGLLRPDSGRIVLGDHVVFDSAIGVDLPSRRRHVGLVFQDGKLFPHMSVRQNLLYGAWARGLSDHALFDRTIEVLDIAALLNRAPRHLSGGERQRVAIGRALLSDPAILLMDEPVTAIDHDRRAEILPYLERLTAETETPLLYVSHDREEVDRLAQQIVFIRGGRVWNPTSPPEP</sequence>
<dbReference type="EMBL" id="MW000468">
    <property type="protein sequence ID" value="QOL00422.1"/>
    <property type="molecule type" value="Genomic_DNA"/>
</dbReference>
<protein>
    <submittedName>
        <fullName evidence="4">Sulfate/thiosulfate import ATP-binding protein CysA</fullName>
    </submittedName>
</protein>
<keyword evidence="2 4" id="KW-0067">ATP-binding</keyword>
<feature type="domain" description="ABC transporter" evidence="3">
    <location>
        <begin position="1"/>
        <end position="219"/>
    </location>
</feature>
<dbReference type="GO" id="GO:0016887">
    <property type="term" value="F:ATP hydrolysis activity"/>
    <property type="evidence" value="ECO:0007669"/>
    <property type="project" value="InterPro"/>
</dbReference>
<dbReference type="InterPro" id="IPR027417">
    <property type="entry name" value="P-loop_NTPase"/>
</dbReference>
<dbReference type="PROSITE" id="PS50893">
    <property type="entry name" value="ABC_TRANSPORTER_2"/>
    <property type="match status" value="1"/>
</dbReference>
<proteinExistence type="predicted"/>
<dbReference type="PANTHER" id="PTHR43514:SF4">
    <property type="entry name" value="ABC TRANSPORTER I FAMILY MEMBER 10"/>
    <property type="match status" value="1"/>
</dbReference>
<evidence type="ECO:0000259" key="3">
    <source>
        <dbReference type="PROSITE" id="PS50893"/>
    </source>
</evidence>
<dbReference type="PANTHER" id="PTHR43514">
    <property type="entry name" value="ABC TRANSPORTER I FAMILY MEMBER 10"/>
    <property type="match status" value="1"/>
</dbReference>
<dbReference type="InterPro" id="IPR003439">
    <property type="entry name" value="ABC_transporter-like_ATP-bd"/>
</dbReference>